<gene>
    <name evidence="7" type="ORF">NHN17_16505</name>
</gene>
<keyword evidence="3" id="KW-0560">Oxidoreductase</keyword>
<dbReference type="InterPro" id="IPR039697">
    <property type="entry name" value="Alcohol_dehydrogenase_Fe"/>
</dbReference>
<proteinExistence type="inferred from homology"/>
<feature type="domain" description="Fe-containing alcohol dehydrogenase-like C-terminal" evidence="6">
    <location>
        <begin position="187"/>
        <end position="381"/>
    </location>
</feature>
<accession>A0ABT1N4L3</accession>
<name>A0ABT1N4L3_9GAMM</name>
<evidence type="ECO:0000313" key="7">
    <source>
        <dbReference type="EMBL" id="MCQ1059650.1"/>
    </source>
</evidence>
<dbReference type="PANTHER" id="PTHR11496">
    <property type="entry name" value="ALCOHOL DEHYDROGENASE"/>
    <property type="match status" value="1"/>
</dbReference>
<dbReference type="Pfam" id="PF00465">
    <property type="entry name" value="Fe-ADH"/>
    <property type="match status" value="1"/>
</dbReference>
<dbReference type="SUPFAM" id="SSF56796">
    <property type="entry name" value="Dehydroquinate synthase-like"/>
    <property type="match status" value="1"/>
</dbReference>
<evidence type="ECO:0000259" key="6">
    <source>
        <dbReference type="Pfam" id="PF25137"/>
    </source>
</evidence>
<evidence type="ECO:0000256" key="3">
    <source>
        <dbReference type="ARBA" id="ARBA00023002"/>
    </source>
</evidence>
<dbReference type="InterPro" id="IPR018211">
    <property type="entry name" value="ADH_Fe_CS"/>
</dbReference>
<dbReference type="EMBL" id="JANEYT010000042">
    <property type="protein sequence ID" value="MCQ1059650.1"/>
    <property type="molecule type" value="Genomic_DNA"/>
</dbReference>
<organism evidence="7 8">
    <name type="scientific">Photobacterium pectinilyticum</name>
    <dbReference type="NCBI Taxonomy" id="2906793"/>
    <lineage>
        <taxon>Bacteria</taxon>
        <taxon>Pseudomonadati</taxon>
        <taxon>Pseudomonadota</taxon>
        <taxon>Gammaproteobacteria</taxon>
        <taxon>Vibrionales</taxon>
        <taxon>Vibrionaceae</taxon>
        <taxon>Photobacterium</taxon>
    </lineage>
</organism>
<evidence type="ECO:0000259" key="5">
    <source>
        <dbReference type="Pfam" id="PF00465"/>
    </source>
</evidence>
<dbReference type="Proteomes" id="UP001524460">
    <property type="component" value="Unassembled WGS sequence"/>
</dbReference>
<comment type="similarity">
    <text evidence="2">Belongs to the iron-containing alcohol dehydrogenase family.</text>
</comment>
<dbReference type="PANTHER" id="PTHR11496:SF102">
    <property type="entry name" value="ALCOHOL DEHYDROGENASE 4"/>
    <property type="match status" value="1"/>
</dbReference>
<reference evidence="7 8" key="1">
    <citation type="submission" date="2022-07" db="EMBL/GenBank/DDBJ databases">
        <title>Photobacterium pectinilyticum sp. nov., a marine bacterium isolated from surface seawater of Qingdao offshore.</title>
        <authorList>
            <person name="Wang X."/>
        </authorList>
    </citation>
    <scope>NUCLEOTIDE SEQUENCE [LARGE SCALE GENOMIC DNA]</scope>
    <source>
        <strain evidence="7 8">ZSDE20</strain>
    </source>
</reference>
<keyword evidence="8" id="KW-1185">Reference proteome</keyword>
<evidence type="ECO:0000256" key="4">
    <source>
        <dbReference type="ARBA" id="ARBA00023027"/>
    </source>
</evidence>
<dbReference type="InterPro" id="IPR056798">
    <property type="entry name" value="ADH_Fe_C"/>
</dbReference>
<dbReference type="InterPro" id="IPR001670">
    <property type="entry name" value="ADH_Fe/GldA"/>
</dbReference>
<protein>
    <submittedName>
        <fullName evidence="7">Iron-containing alcohol dehydrogenase</fullName>
    </submittedName>
</protein>
<dbReference type="Gene3D" id="1.20.1090.10">
    <property type="entry name" value="Dehydroquinate synthase-like - alpha domain"/>
    <property type="match status" value="1"/>
</dbReference>
<feature type="domain" description="Alcohol dehydrogenase iron-type/glycerol dehydrogenase GldA" evidence="5">
    <location>
        <begin position="8"/>
        <end position="176"/>
    </location>
</feature>
<evidence type="ECO:0000256" key="1">
    <source>
        <dbReference type="ARBA" id="ARBA00001962"/>
    </source>
</evidence>
<evidence type="ECO:0000256" key="2">
    <source>
        <dbReference type="ARBA" id="ARBA00007358"/>
    </source>
</evidence>
<dbReference type="PROSITE" id="PS00913">
    <property type="entry name" value="ADH_IRON_1"/>
    <property type="match status" value="1"/>
</dbReference>
<comment type="caution">
    <text evidence="7">The sequence shown here is derived from an EMBL/GenBank/DDBJ whole genome shotgun (WGS) entry which is preliminary data.</text>
</comment>
<dbReference type="CDD" id="cd08188">
    <property type="entry name" value="PDDH"/>
    <property type="match status" value="1"/>
</dbReference>
<sequence>MAFTLAFPKINISGENAINEMVMKLAGSEPGHGLIIADSALEKLGLLKPLCEQLDQSGLSYTCFNDTIPNPTVAVVDKAYEYFMESGASYIIAFGGGSAIDTAKAVKILSANPRPITDYTGVGMVKHAGVPLYAINTTAGTAAEVTSNAVITDEANKVKCVIIDSNIIPDVSVNDPSIMLGLPADVTAATGMDALTHAVEAYVSVGAHILTNHSALESVRLIAQYLPHAVEDGSNVEAREMMALGQFLAGMAFNSAGLGMVHAMAHPAGAHKNLPHGVCNAILLPIVCEFNRPHRVAAFAKLAVALGCDVSAMSDEEASIVAVNAIRDLNERVGIPRGFSGLGVTEEDVKQWVASAMADPCAGGNPVAMTADEVLALYMQSL</sequence>
<dbReference type="Gene3D" id="3.40.50.1970">
    <property type="match status" value="1"/>
</dbReference>
<comment type="cofactor">
    <cofactor evidence="1">
        <name>Fe cation</name>
        <dbReference type="ChEBI" id="CHEBI:24875"/>
    </cofactor>
</comment>
<dbReference type="RefSeq" id="WP_255043739.1">
    <property type="nucleotide sequence ID" value="NZ_JANEYT010000042.1"/>
</dbReference>
<evidence type="ECO:0000313" key="8">
    <source>
        <dbReference type="Proteomes" id="UP001524460"/>
    </source>
</evidence>
<dbReference type="Pfam" id="PF25137">
    <property type="entry name" value="ADH_Fe_C"/>
    <property type="match status" value="1"/>
</dbReference>
<keyword evidence="4" id="KW-0520">NAD</keyword>